<reference evidence="1 2" key="1">
    <citation type="submission" date="2013-12" db="EMBL/GenBank/DDBJ databases">
        <title>A Varibaculum cambriense genome reconstructed from a premature infant gut community with otherwise low bacterial novelty that shifts toward anaerobic metabolism during the third week of life.</title>
        <authorList>
            <person name="Brown C.T."/>
            <person name="Sharon I."/>
            <person name="Thomas B.C."/>
            <person name="Castelle C.J."/>
            <person name="Morowitz M.J."/>
            <person name="Banfield J.F."/>
        </authorList>
    </citation>
    <scope>NUCLEOTIDE SEQUENCE [LARGE SCALE GENOMIC DNA]</scope>
    <source>
        <strain evidence="2">DORA_11</strain>
    </source>
</reference>
<evidence type="ECO:0000313" key="2">
    <source>
        <dbReference type="Proteomes" id="UP000018855"/>
    </source>
</evidence>
<dbReference type="AlphaFoldDB" id="W1UX95"/>
<gene>
    <name evidence="1" type="ORF">Q619_VDC00552G0023</name>
</gene>
<organism evidence="1 2">
    <name type="scientific">Veillonella dispar DORA_11</name>
    <dbReference type="NCBI Taxonomy" id="1403949"/>
    <lineage>
        <taxon>Bacteria</taxon>
        <taxon>Bacillati</taxon>
        <taxon>Bacillota</taxon>
        <taxon>Negativicutes</taxon>
        <taxon>Veillonellales</taxon>
        <taxon>Veillonellaceae</taxon>
        <taxon>Veillonella</taxon>
    </lineage>
</organism>
<evidence type="ECO:0000313" key="1">
    <source>
        <dbReference type="EMBL" id="ETI98386.1"/>
    </source>
</evidence>
<sequence length="35" mass="3998">MCCIKAQKIPSEEDLLSQILCDGEIFQRGYMYPSS</sequence>
<dbReference type="Proteomes" id="UP000018855">
    <property type="component" value="Unassembled WGS sequence"/>
</dbReference>
<name>W1UX95_9FIRM</name>
<accession>W1UX95</accession>
<comment type="caution">
    <text evidence="1">The sequence shown here is derived from an EMBL/GenBank/DDBJ whole genome shotgun (WGS) entry which is preliminary data.</text>
</comment>
<protein>
    <submittedName>
        <fullName evidence="1">Uncharacterized protein</fullName>
    </submittedName>
</protein>
<dbReference type="EMBL" id="AZMJ01000552">
    <property type="protein sequence ID" value="ETI98386.1"/>
    <property type="molecule type" value="Genomic_DNA"/>
</dbReference>
<proteinExistence type="predicted"/>